<dbReference type="PANTHER" id="PTHR35871">
    <property type="entry name" value="EXPRESSED PROTEIN"/>
    <property type="match status" value="1"/>
</dbReference>
<dbReference type="KEGG" id="lbc:LACBIDRAFT_307998"/>
<feature type="region of interest" description="Disordered" evidence="1">
    <location>
        <begin position="63"/>
        <end position="85"/>
    </location>
</feature>
<protein>
    <submittedName>
        <fullName evidence="2">Predicted protein</fullName>
    </submittedName>
</protein>
<dbReference type="HOGENOM" id="CLU_005726_1_0_1"/>
<dbReference type="PANTHER" id="PTHR35871:SF1">
    <property type="entry name" value="CXC1-LIKE CYSTEINE CLUSTER ASSOCIATED WITH KDZ TRANSPOSASES DOMAIN-CONTAINING PROTEIN"/>
    <property type="match status" value="1"/>
</dbReference>
<name>B0DRD6_LACBS</name>
<proteinExistence type="predicted"/>
<dbReference type="OrthoDB" id="10044727at2759"/>
<keyword evidence="3" id="KW-1185">Reference proteome</keyword>
<dbReference type="EMBL" id="DS547128">
    <property type="protein sequence ID" value="EDR02851.1"/>
    <property type="molecule type" value="Genomic_DNA"/>
</dbReference>
<dbReference type="GO" id="GO:0003676">
    <property type="term" value="F:nucleic acid binding"/>
    <property type="evidence" value="ECO:0007669"/>
    <property type="project" value="InterPro"/>
</dbReference>
<dbReference type="InterPro" id="IPR036397">
    <property type="entry name" value="RNaseH_sf"/>
</dbReference>
<evidence type="ECO:0000256" key="1">
    <source>
        <dbReference type="SAM" id="MobiDB-lite"/>
    </source>
</evidence>
<reference evidence="2 3" key="1">
    <citation type="journal article" date="2008" name="Nature">
        <title>The genome of Laccaria bicolor provides insights into mycorrhizal symbiosis.</title>
        <authorList>
            <person name="Martin F."/>
            <person name="Aerts A."/>
            <person name="Ahren D."/>
            <person name="Brun A."/>
            <person name="Danchin E.G.J."/>
            <person name="Duchaussoy F."/>
            <person name="Gibon J."/>
            <person name="Kohler A."/>
            <person name="Lindquist E."/>
            <person name="Pereda V."/>
            <person name="Salamov A."/>
            <person name="Shapiro H.J."/>
            <person name="Wuyts J."/>
            <person name="Blaudez D."/>
            <person name="Buee M."/>
            <person name="Brokstein P."/>
            <person name="Canbaeck B."/>
            <person name="Cohen D."/>
            <person name="Courty P.E."/>
            <person name="Coutinho P.M."/>
            <person name="Delaruelle C."/>
            <person name="Detter J.C."/>
            <person name="Deveau A."/>
            <person name="DiFazio S."/>
            <person name="Duplessis S."/>
            <person name="Fraissinet-Tachet L."/>
            <person name="Lucic E."/>
            <person name="Frey-Klett P."/>
            <person name="Fourrey C."/>
            <person name="Feussner I."/>
            <person name="Gay G."/>
            <person name="Grimwood J."/>
            <person name="Hoegger P.J."/>
            <person name="Jain P."/>
            <person name="Kilaru S."/>
            <person name="Labbe J."/>
            <person name="Lin Y.C."/>
            <person name="Legue V."/>
            <person name="Le Tacon F."/>
            <person name="Marmeisse R."/>
            <person name="Melayah D."/>
            <person name="Montanini B."/>
            <person name="Muratet M."/>
            <person name="Nehls U."/>
            <person name="Niculita-Hirzel H."/>
            <person name="Oudot-Le Secq M.P."/>
            <person name="Peter M."/>
            <person name="Quesneville H."/>
            <person name="Rajashekar B."/>
            <person name="Reich M."/>
            <person name="Rouhier N."/>
            <person name="Schmutz J."/>
            <person name="Yin T."/>
            <person name="Chalot M."/>
            <person name="Henrissat B."/>
            <person name="Kuees U."/>
            <person name="Lucas S."/>
            <person name="Van de Peer Y."/>
            <person name="Podila G.K."/>
            <person name="Polle A."/>
            <person name="Pukkila P.J."/>
            <person name="Richardson P.M."/>
            <person name="Rouze P."/>
            <person name="Sanders I.R."/>
            <person name="Stajich J.E."/>
            <person name="Tunlid A."/>
            <person name="Tuskan G."/>
            <person name="Grigoriev I.V."/>
        </authorList>
    </citation>
    <scope>NUCLEOTIDE SEQUENCE [LARGE SCALE GENOMIC DNA]</scope>
    <source>
        <strain evidence="3">S238N-H82 / ATCC MYA-4686</strain>
    </source>
</reference>
<evidence type="ECO:0000313" key="3">
    <source>
        <dbReference type="Proteomes" id="UP000001194"/>
    </source>
</evidence>
<sequence>MVSGQNPHFRDQTVSAIDRGPIDMFLGSFQCQIPVPHTADLMAPRYQSFQIEKPVSEFFTGTYPWDEKDQDADKEEAHSLDVEDEEIGEDAGKIDLRAIGKFEITHILFHEDLPEMKEIRDGKQCQAPTLDQARAALKDLKEILDPPRKTGAGHKDPGLDLFVRKKVQGMVSMLNFYTIPHSHTYGKWGASALQATVSMGRGRYCARQLTALVRKFLDDRTFLLVNPYGDWNQSMLIDEDLSLDINLYLQEIGKDVLAKKVVSFLAREEVKQKHGITKVISERTVRRYLNALGYRFRTAKKGQYADGHEREDVVYYQDHTFLPQWKVLEARMENWSKENEKEHGPRPDGKTVISWFNDECIFYANDRTPRGWYHKDSPAKPYTKGEGVSLMIGEFVSAKFGWLQSPDGKQSARIIMKPGKNRDGYMTADDIVNQANCAMDILTEWYPEYEHVFIYDNAPTHLKRPDGSLSARRMPKNIPKEGHNWGVEVTKRDNTGNLVHLPDRTTAKEKIKMGNACFADGTPQALYFPEGHPRAGVFKGMAYILEERGLVKESKLRVECKNFKCAPPAIDCCCCQVLYNQPDFTHIPTILENTCNARGFRLIYLPKFHCELNFIEQCWGYAKRIYRLNPPSSKEEVLEKYALAALDSISLAQIFSNRSQKFMDAYVKGLNGRQAAWAARKYKGHQVLPDSLMDDLEKAKIT</sequence>
<dbReference type="Proteomes" id="UP000001194">
    <property type="component" value="Unassembled WGS sequence"/>
</dbReference>
<dbReference type="GeneID" id="6082115"/>
<gene>
    <name evidence="2" type="ORF">LACBIDRAFT_307998</name>
</gene>
<dbReference type="InParanoid" id="B0DRD6"/>
<dbReference type="AlphaFoldDB" id="B0DRD6"/>
<dbReference type="RefSeq" id="XP_001886561.1">
    <property type="nucleotide sequence ID" value="XM_001886526.1"/>
</dbReference>
<dbReference type="Gene3D" id="3.30.420.10">
    <property type="entry name" value="Ribonuclease H-like superfamily/Ribonuclease H"/>
    <property type="match status" value="1"/>
</dbReference>
<evidence type="ECO:0000313" key="2">
    <source>
        <dbReference type="EMBL" id="EDR02851.1"/>
    </source>
</evidence>
<organism evidence="3">
    <name type="scientific">Laccaria bicolor (strain S238N-H82 / ATCC MYA-4686)</name>
    <name type="common">Bicoloured deceiver</name>
    <name type="synonym">Laccaria laccata var. bicolor</name>
    <dbReference type="NCBI Taxonomy" id="486041"/>
    <lineage>
        <taxon>Eukaryota</taxon>
        <taxon>Fungi</taxon>
        <taxon>Dikarya</taxon>
        <taxon>Basidiomycota</taxon>
        <taxon>Agaricomycotina</taxon>
        <taxon>Agaricomycetes</taxon>
        <taxon>Agaricomycetidae</taxon>
        <taxon>Agaricales</taxon>
        <taxon>Agaricineae</taxon>
        <taxon>Hydnangiaceae</taxon>
        <taxon>Laccaria</taxon>
    </lineage>
</organism>
<accession>B0DRD6</accession>